<sequence>MLQARKIDNLPEPSVTPKIKVVVLGCSKTGTLGLYRAFKILGYKPYHAAEFMLSKGHSHKIFFQEALLAENNKFSGVRPYGRAEFDKWFQEYDSIIEVPCYMPVQIQSAYLSDPNVKFLLTERDPDKWVRSFNKQVGGMNDYLASIPMTILRYFDEGLWHHWRFNGLVYDLFSGTTKRGHPDNEKILRQNYIDYNNLVKALIPKERLRIIKLEEGLGWDELCDFLEVSKKPDVPYPNFADHLEIRDNLVGEMIRRALIKFTLTTASIVGVGMIFAWKKWKW</sequence>
<proteinExistence type="predicted"/>
<dbReference type="PANTHER" id="PTHR36978:SF4">
    <property type="entry name" value="P-LOOP CONTAINING NUCLEOSIDE TRIPHOSPHATE HYDROLASE PROTEIN"/>
    <property type="match status" value="1"/>
</dbReference>
<protein>
    <recommendedName>
        <fullName evidence="4">NAD dependent epimerase/dehydratase</fullName>
    </recommendedName>
</protein>
<dbReference type="OrthoDB" id="408152at2759"/>
<evidence type="ECO:0000256" key="1">
    <source>
        <dbReference type="SAM" id="Phobius"/>
    </source>
</evidence>
<reference evidence="2 3" key="1">
    <citation type="submission" date="2016-04" db="EMBL/GenBank/DDBJ databases">
        <title>Multiple horizontal gene transfer events from other fungi enriched the ability of the initially mycotrophic fungus Trichoderma (Ascomycota) to feed on dead plant biomass.</title>
        <authorList>
            <person name="Atanasova L."/>
            <person name="Chenthamara K."/>
            <person name="Zhang J."/>
            <person name="Grujic M."/>
            <person name="Henrissat B."/>
            <person name="Kuo A."/>
            <person name="Aertz A."/>
            <person name="Salamov A."/>
            <person name="Lipzen A."/>
            <person name="Labutti K."/>
            <person name="Barry K."/>
            <person name="Miao Y."/>
            <person name="Rahimi M.J."/>
            <person name="Shen Q."/>
            <person name="Grigoriev I.V."/>
            <person name="Kubicek C.P."/>
            <person name="Druzhinina I.S."/>
        </authorList>
    </citation>
    <scope>NUCLEOTIDE SEQUENCE [LARGE SCALE GENOMIC DNA]</scope>
    <source>
        <strain evidence="2 3">NJAU 4742</strain>
    </source>
</reference>
<dbReference type="EMBL" id="LVVK01000022">
    <property type="protein sequence ID" value="OPB37703.1"/>
    <property type="molecule type" value="Genomic_DNA"/>
</dbReference>
<dbReference type="InterPro" id="IPR040632">
    <property type="entry name" value="Sulfotransfer_4"/>
</dbReference>
<accession>A0A1T3C9A9</accession>
<gene>
    <name evidence="2" type="ORF">A0O28_0046160</name>
</gene>
<keyword evidence="1" id="KW-0812">Transmembrane</keyword>
<name>A0A1T3C9A9_9HYPO</name>
<comment type="caution">
    <text evidence="2">The sequence shown here is derived from an EMBL/GenBank/DDBJ whole genome shotgun (WGS) entry which is preliminary data.</text>
</comment>
<dbReference type="Proteomes" id="UP000191004">
    <property type="component" value="Unassembled WGS sequence"/>
</dbReference>
<keyword evidence="1" id="KW-0472">Membrane</keyword>
<dbReference type="SUPFAM" id="SSF52540">
    <property type="entry name" value="P-loop containing nucleoside triphosphate hydrolases"/>
    <property type="match status" value="1"/>
</dbReference>
<evidence type="ECO:0000313" key="3">
    <source>
        <dbReference type="Proteomes" id="UP000191004"/>
    </source>
</evidence>
<dbReference type="AlphaFoldDB" id="A0A1T3C9A9"/>
<dbReference type="Gene3D" id="3.40.50.300">
    <property type="entry name" value="P-loop containing nucleotide triphosphate hydrolases"/>
    <property type="match status" value="1"/>
</dbReference>
<keyword evidence="1" id="KW-1133">Transmembrane helix</keyword>
<organism evidence="2 3">
    <name type="scientific">Trichoderma guizhouense</name>
    <dbReference type="NCBI Taxonomy" id="1491466"/>
    <lineage>
        <taxon>Eukaryota</taxon>
        <taxon>Fungi</taxon>
        <taxon>Dikarya</taxon>
        <taxon>Ascomycota</taxon>
        <taxon>Pezizomycotina</taxon>
        <taxon>Sordariomycetes</taxon>
        <taxon>Hypocreomycetidae</taxon>
        <taxon>Hypocreales</taxon>
        <taxon>Hypocreaceae</taxon>
        <taxon>Trichoderma</taxon>
    </lineage>
</organism>
<dbReference type="Pfam" id="PF17784">
    <property type="entry name" value="Sulfotransfer_4"/>
    <property type="match status" value="1"/>
</dbReference>
<evidence type="ECO:0008006" key="4">
    <source>
        <dbReference type="Google" id="ProtNLM"/>
    </source>
</evidence>
<dbReference type="InterPro" id="IPR027417">
    <property type="entry name" value="P-loop_NTPase"/>
</dbReference>
<evidence type="ECO:0000313" key="2">
    <source>
        <dbReference type="EMBL" id="OPB37703.1"/>
    </source>
</evidence>
<keyword evidence="3" id="KW-1185">Reference proteome</keyword>
<feature type="transmembrane region" description="Helical" evidence="1">
    <location>
        <begin position="256"/>
        <end position="276"/>
    </location>
</feature>
<dbReference type="PANTHER" id="PTHR36978">
    <property type="entry name" value="P-LOOP CONTAINING NUCLEOTIDE TRIPHOSPHATE HYDROLASE"/>
    <property type="match status" value="1"/>
</dbReference>